<reference evidence="9" key="1">
    <citation type="submission" date="2019-03" db="EMBL/GenBank/DDBJ databases">
        <title>WGS assembly of Setaria viridis.</title>
        <authorList>
            <person name="Huang P."/>
            <person name="Jenkins J."/>
            <person name="Grimwood J."/>
            <person name="Barry K."/>
            <person name="Healey A."/>
            <person name="Mamidi S."/>
            <person name="Sreedasyam A."/>
            <person name="Shu S."/>
            <person name="Feldman M."/>
            <person name="Wu J."/>
            <person name="Yu Y."/>
            <person name="Chen C."/>
            <person name="Johnson J."/>
            <person name="Rokhsar D."/>
            <person name="Baxter I."/>
            <person name="Schmutz J."/>
            <person name="Brutnell T."/>
            <person name="Kellogg E."/>
        </authorList>
    </citation>
    <scope>NUCLEOTIDE SEQUENCE [LARGE SCALE GENOMIC DNA]</scope>
</reference>
<comment type="similarity">
    <text evidence="1">Belongs to the type IV zinc-finger family. Class A subfamily.</text>
</comment>
<evidence type="ECO:0000313" key="9">
    <source>
        <dbReference type="EMBL" id="TKV99753.1"/>
    </source>
</evidence>
<proteinExistence type="inferred from homology"/>
<dbReference type="Gramene" id="TKV99753">
    <property type="protein sequence ID" value="TKV99753"/>
    <property type="gene ID" value="SEVIR_8G064300v2"/>
</dbReference>
<evidence type="ECO:0000256" key="5">
    <source>
        <dbReference type="ARBA" id="ARBA00023159"/>
    </source>
</evidence>
<organism evidence="9 10">
    <name type="scientific">Setaria viridis</name>
    <name type="common">Green bristlegrass</name>
    <name type="synonym">Setaria italica subsp. viridis</name>
    <dbReference type="NCBI Taxonomy" id="4556"/>
    <lineage>
        <taxon>Eukaryota</taxon>
        <taxon>Viridiplantae</taxon>
        <taxon>Streptophyta</taxon>
        <taxon>Embryophyta</taxon>
        <taxon>Tracheophyta</taxon>
        <taxon>Spermatophyta</taxon>
        <taxon>Magnoliopsida</taxon>
        <taxon>Liliopsida</taxon>
        <taxon>Poales</taxon>
        <taxon>Poaceae</taxon>
        <taxon>PACMAD clade</taxon>
        <taxon>Panicoideae</taxon>
        <taxon>Panicodae</taxon>
        <taxon>Paniceae</taxon>
        <taxon>Cenchrinae</taxon>
        <taxon>Setaria</taxon>
    </lineage>
</organism>
<keyword evidence="5" id="KW-0010">Activator</keyword>
<dbReference type="OMA" id="PDTPQWR"/>
<evidence type="ECO:0000259" key="8">
    <source>
        <dbReference type="PROSITE" id="PS50114"/>
    </source>
</evidence>
<dbReference type="PANTHER" id="PTHR45658:SF108">
    <property type="entry name" value="GATA ZINC FINGER FAMILY PROTEIN"/>
    <property type="match status" value="1"/>
</dbReference>
<dbReference type="InterPro" id="IPR013088">
    <property type="entry name" value="Znf_NHR/GATA"/>
</dbReference>
<evidence type="ECO:0000256" key="2">
    <source>
        <dbReference type="ARBA" id="ARBA00022723"/>
    </source>
</evidence>
<dbReference type="InterPro" id="IPR000679">
    <property type="entry name" value="Znf_GATA"/>
</dbReference>
<dbReference type="SMART" id="SM00401">
    <property type="entry name" value="ZnF_GATA"/>
    <property type="match status" value="1"/>
</dbReference>
<keyword evidence="4" id="KW-0862">Zinc</keyword>
<dbReference type="InterPro" id="IPR051140">
    <property type="entry name" value="GATA_TF"/>
</dbReference>
<dbReference type="GO" id="GO:0006355">
    <property type="term" value="P:regulation of DNA-templated transcription"/>
    <property type="evidence" value="ECO:0007669"/>
    <property type="project" value="InterPro"/>
</dbReference>
<dbReference type="GO" id="GO:0008270">
    <property type="term" value="F:zinc ion binding"/>
    <property type="evidence" value="ECO:0007669"/>
    <property type="project" value="UniProtKB-KW"/>
</dbReference>
<gene>
    <name evidence="9" type="ORF">SEVIR_8G064300v2</name>
</gene>
<dbReference type="PANTHER" id="PTHR45658">
    <property type="entry name" value="GATA TRANSCRIPTION FACTOR"/>
    <property type="match status" value="1"/>
</dbReference>
<feature type="compositionally biased region" description="Basic residues" evidence="7">
    <location>
        <begin position="347"/>
        <end position="360"/>
    </location>
</feature>
<evidence type="ECO:0000256" key="4">
    <source>
        <dbReference type="ARBA" id="ARBA00022833"/>
    </source>
</evidence>
<dbReference type="GO" id="GO:0005634">
    <property type="term" value="C:nucleus"/>
    <property type="evidence" value="ECO:0007669"/>
    <property type="project" value="TreeGrafter"/>
</dbReference>
<dbReference type="Pfam" id="PF00320">
    <property type="entry name" value="GATA"/>
    <property type="match status" value="1"/>
</dbReference>
<sequence>MRTQSHLSLLDVPDDLPDCDGGCFRPGGGLCCPDDPLDLVLQLFPAAAPAPHEVSLTALGIGGSPRRQDQPPPFGWAQENGFGDVTVLGAGSAPGGGGVWERDSCGLSGRVPEHMEPLDVDKYLVDHAPDDGGGGGGGEVTVCNASRDTRGMPASGVRACGALGGVVSNYAPPLLAPMSAGALHPYACRAFDGVVSNGAPPLPAPMPAGDGLHACGAQRGAVSNDAPPMPAGALHACRALVHVVSDDAPPLRAHAPPSARSLPASRTSSGSLTPTTSETSSPAPVWRPLAWPVPKKRRRPPVKCRKRPWSLDFPLHAVPVAPPDNPGDSNGNGDARNSFDNAGGGGIRRRRPVPRQRNRQAQRVCSHCHSPDTPQWRAGPDGPGTLCNACGIRYAANKLLPEYRPSTAPSFRSDQHSNRHRKVVKLREQKAKETLKAMPDAVPVSPKSSWMHVDTHQQACDIPSI</sequence>
<keyword evidence="3 6" id="KW-0863">Zinc-finger</keyword>
<dbReference type="PROSITE" id="PS50114">
    <property type="entry name" value="GATA_ZN_FINGER_2"/>
    <property type="match status" value="1"/>
</dbReference>
<keyword evidence="2" id="KW-0479">Metal-binding</keyword>
<evidence type="ECO:0000256" key="7">
    <source>
        <dbReference type="SAM" id="MobiDB-lite"/>
    </source>
</evidence>
<name>A0A4U6TFE9_SETVI</name>
<evidence type="ECO:0000256" key="3">
    <source>
        <dbReference type="ARBA" id="ARBA00022771"/>
    </source>
</evidence>
<feature type="compositionally biased region" description="Low complexity" evidence="7">
    <location>
        <begin position="265"/>
        <end position="281"/>
    </location>
</feature>
<evidence type="ECO:0000313" key="10">
    <source>
        <dbReference type="Proteomes" id="UP000298652"/>
    </source>
</evidence>
<dbReference type="SUPFAM" id="SSF57716">
    <property type="entry name" value="Glucocorticoid receptor-like (DNA-binding domain)"/>
    <property type="match status" value="1"/>
</dbReference>
<dbReference type="CDD" id="cd00202">
    <property type="entry name" value="ZnF_GATA"/>
    <property type="match status" value="1"/>
</dbReference>
<dbReference type="GO" id="GO:0030154">
    <property type="term" value="P:cell differentiation"/>
    <property type="evidence" value="ECO:0007669"/>
    <property type="project" value="TreeGrafter"/>
</dbReference>
<dbReference type="Proteomes" id="UP000298652">
    <property type="component" value="Chromosome 8"/>
</dbReference>
<dbReference type="Gene3D" id="3.30.50.10">
    <property type="entry name" value="Erythroid Transcription Factor GATA-1, subunit A"/>
    <property type="match status" value="1"/>
</dbReference>
<evidence type="ECO:0000256" key="6">
    <source>
        <dbReference type="PROSITE-ProRule" id="PRU00094"/>
    </source>
</evidence>
<feature type="domain" description="GATA-type" evidence="8">
    <location>
        <begin position="359"/>
        <end position="397"/>
    </location>
</feature>
<keyword evidence="10" id="KW-1185">Reference proteome</keyword>
<feature type="region of interest" description="Disordered" evidence="7">
    <location>
        <begin position="248"/>
        <end position="288"/>
    </location>
</feature>
<dbReference type="PROSITE" id="PS00344">
    <property type="entry name" value="GATA_ZN_FINGER_1"/>
    <property type="match status" value="1"/>
</dbReference>
<dbReference type="AlphaFoldDB" id="A0A4U6TFE9"/>
<dbReference type="GO" id="GO:0043565">
    <property type="term" value="F:sequence-specific DNA binding"/>
    <property type="evidence" value="ECO:0007669"/>
    <property type="project" value="InterPro"/>
</dbReference>
<dbReference type="EMBL" id="CM016559">
    <property type="protein sequence ID" value="TKV99753.1"/>
    <property type="molecule type" value="Genomic_DNA"/>
</dbReference>
<evidence type="ECO:0000256" key="1">
    <source>
        <dbReference type="ARBA" id="ARBA00005694"/>
    </source>
</evidence>
<accession>A0A4U6TFE9</accession>
<feature type="region of interest" description="Disordered" evidence="7">
    <location>
        <begin position="316"/>
        <end position="381"/>
    </location>
</feature>
<protein>
    <recommendedName>
        <fullName evidence="8">GATA-type domain-containing protein</fullName>
    </recommendedName>
</protein>